<proteinExistence type="predicted"/>
<sequence>MRQPTHPHARLRARAPRAPDASRAPLVHSSRTPRAPSSPNVHALAPEHSSKRSTESPDSRTLLRLFPRIPRLGKSLLT</sequence>
<accession>A0A218WG28</accession>
<protein>
    <submittedName>
        <fullName evidence="2">Uncharacterized protein</fullName>
    </submittedName>
</protein>
<dbReference type="Proteomes" id="UP000197138">
    <property type="component" value="Unassembled WGS sequence"/>
</dbReference>
<feature type="compositionally biased region" description="Basic and acidic residues" evidence="1">
    <location>
        <begin position="48"/>
        <end position="58"/>
    </location>
</feature>
<evidence type="ECO:0000256" key="1">
    <source>
        <dbReference type="SAM" id="MobiDB-lite"/>
    </source>
</evidence>
<feature type="compositionally biased region" description="Polar residues" evidence="1">
    <location>
        <begin position="29"/>
        <end position="40"/>
    </location>
</feature>
<comment type="caution">
    <text evidence="2">The sequence shown here is derived from an EMBL/GenBank/DDBJ whole genome shotgun (WGS) entry which is preliminary data.</text>
</comment>
<dbReference type="EMBL" id="MTKT01004577">
    <property type="protein sequence ID" value="OWM71002.1"/>
    <property type="molecule type" value="Genomic_DNA"/>
</dbReference>
<evidence type="ECO:0000313" key="3">
    <source>
        <dbReference type="Proteomes" id="UP000197138"/>
    </source>
</evidence>
<name>A0A218WG28_PUNGR</name>
<dbReference type="AlphaFoldDB" id="A0A218WG28"/>
<evidence type="ECO:0000313" key="2">
    <source>
        <dbReference type="EMBL" id="OWM71002.1"/>
    </source>
</evidence>
<feature type="region of interest" description="Disordered" evidence="1">
    <location>
        <begin position="1"/>
        <end position="62"/>
    </location>
</feature>
<reference evidence="3" key="1">
    <citation type="journal article" date="2017" name="Plant J.">
        <title>The pomegranate (Punica granatum L.) genome and the genomics of punicalagin biosynthesis.</title>
        <authorList>
            <person name="Qin G."/>
            <person name="Xu C."/>
            <person name="Ming R."/>
            <person name="Tang H."/>
            <person name="Guyot R."/>
            <person name="Kramer E.M."/>
            <person name="Hu Y."/>
            <person name="Yi X."/>
            <person name="Qi Y."/>
            <person name="Xu X."/>
            <person name="Gao Z."/>
            <person name="Pan H."/>
            <person name="Jian J."/>
            <person name="Tian Y."/>
            <person name="Yue Z."/>
            <person name="Xu Y."/>
        </authorList>
    </citation>
    <scope>NUCLEOTIDE SEQUENCE [LARGE SCALE GENOMIC DNA]</scope>
    <source>
        <strain evidence="3">cv. Dabenzi</strain>
    </source>
</reference>
<organism evidence="2 3">
    <name type="scientific">Punica granatum</name>
    <name type="common">Pomegranate</name>
    <dbReference type="NCBI Taxonomy" id="22663"/>
    <lineage>
        <taxon>Eukaryota</taxon>
        <taxon>Viridiplantae</taxon>
        <taxon>Streptophyta</taxon>
        <taxon>Embryophyta</taxon>
        <taxon>Tracheophyta</taxon>
        <taxon>Spermatophyta</taxon>
        <taxon>Magnoliopsida</taxon>
        <taxon>eudicotyledons</taxon>
        <taxon>Gunneridae</taxon>
        <taxon>Pentapetalae</taxon>
        <taxon>rosids</taxon>
        <taxon>malvids</taxon>
        <taxon>Myrtales</taxon>
        <taxon>Lythraceae</taxon>
        <taxon>Punica</taxon>
    </lineage>
</organism>
<feature type="compositionally biased region" description="Basic residues" evidence="1">
    <location>
        <begin position="1"/>
        <end position="15"/>
    </location>
</feature>
<gene>
    <name evidence="2" type="ORF">CDL15_Pgr008084</name>
</gene>
<feature type="compositionally biased region" description="Low complexity" evidence="1">
    <location>
        <begin position="16"/>
        <end position="25"/>
    </location>
</feature>